<comment type="caution">
    <text evidence="1">The sequence shown here is derived from an EMBL/GenBank/DDBJ whole genome shotgun (WGS) entry which is preliminary data.</text>
</comment>
<evidence type="ECO:0008006" key="3">
    <source>
        <dbReference type="Google" id="ProtNLM"/>
    </source>
</evidence>
<reference evidence="1" key="1">
    <citation type="submission" date="2022-07" db="EMBL/GenBank/DDBJ databases">
        <title>Genome analysis of Parmales, a sister group of diatoms, reveals the evolutionary specialization of diatoms from phago-mixotrophs to photoautotrophs.</title>
        <authorList>
            <person name="Ban H."/>
            <person name="Sato S."/>
            <person name="Yoshikawa S."/>
            <person name="Kazumasa Y."/>
            <person name="Nakamura Y."/>
            <person name="Ichinomiya M."/>
            <person name="Saitoh K."/>
            <person name="Sato N."/>
            <person name="Blanc-Mathieu R."/>
            <person name="Endo H."/>
            <person name="Kuwata A."/>
            <person name="Ogata H."/>
        </authorList>
    </citation>
    <scope>NUCLEOTIDE SEQUENCE</scope>
</reference>
<sequence length="358" mass="40417">MSYYGLLPHFYCSKKADWYDLWLDVKQLLPGAIDCWCENIKLVYDAETSTFSNNKGVETRVPCYGDVCGIEYLDTSIKIGDSAYFHDVIEAFADKGYVRGETIVSAPYDFRYSAHSNKDDYVNATMSLAEELYERTGQKVLWVSHSMGGLWSHYILSKADQAWKDKYIEAWVPVAPAYGGTANEMKLFASGNNEGIPGVSGKTVREEQRSYESNFWLLPSLDLWDENEVLVKTPSRSYTSRDFADFFVDIGFPDGKLIYEAMKDEVYGLEEPGLPTYVRYGVGQETPASYEYEKAGDWDNGIKQTNEDGDGTVNRRGLEAGIAMKWGDTDHKAFDGEDHTSILKNKELIAELLELAKA</sequence>
<gene>
    <name evidence="1" type="ORF">TrRE_jg6170</name>
</gene>
<keyword evidence="2" id="KW-1185">Reference proteome</keyword>
<accession>A0A9W6ZCP1</accession>
<dbReference type="GO" id="GO:0006629">
    <property type="term" value="P:lipid metabolic process"/>
    <property type="evidence" value="ECO:0007669"/>
    <property type="project" value="InterPro"/>
</dbReference>
<dbReference type="Gene3D" id="3.40.50.1820">
    <property type="entry name" value="alpha/beta hydrolase"/>
    <property type="match status" value="1"/>
</dbReference>
<name>A0A9W6ZCP1_9STRA</name>
<dbReference type="Proteomes" id="UP001165082">
    <property type="component" value="Unassembled WGS sequence"/>
</dbReference>
<evidence type="ECO:0000313" key="1">
    <source>
        <dbReference type="EMBL" id="GMH48698.1"/>
    </source>
</evidence>
<evidence type="ECO:0000313" key="2">
    <source>
        <dbReference type="Proteomes" id="UP001165082"/>
    </source>
</evidence>
<dbReference type="InterPro" id="IPR003386">
    <property type="entry name" value="LACT/PDAT_acylTrfase"/>
</dbReference>
<protein>
    <recommendedName>
        <fullName evidence="3">Lecithin:cholesterol acyltransferase</fullName>
    </recommendedName>
</protein>
<organism evidence="1 2">
    <name type="scientific">Triparma retinervis</name>
    <dbReference type="NCBI Taxonomy" id="2557542"/>
    <lineage>
        <taxon>Eukaryota</taxon>
        <taxon>Sar</taxon>
        <taxon>Stramenopiles</taxon>
        <taxon>Ochrophyta</taxon>
        <taxon>Bolidophyceae</taxon>
        <taxon>Parmales</taxon>
        <taxon>Triparmaceae</taxon>
        <taxon>Triparma</taxon>
    </lineage>
</organism>
<dbReference type="AlphaFoldDB" id="A0A9W6ZCP1"/>
<dbReference type="GO" id="GO:0008374">
    <property type="term" value="F:O-acyltransferase activity"/>
    <property type="evidence" value="ECO:0007669"/>
    <property type="project" value="InterPro"/>
</dbReference>
<dbReference type="SUPFAM" id="SSF53474">
    <property type="entry name" value="alpha/beta-Hydrolases"/>
    <property type="match status" value="1"/>
</dbReference>
<dbReference type="OrthoDB" id="186637at2759"/>
<dbReference type="Pfam" id="PF02450">
    <property type="entry name" value="LCAT"/>
    <property type="match status" value="1"/>
</dbReference>
<proteinExistence type="predicted"/>
<dbReference type="PANTHER" id="PTHR11440">
    <property type="entry name" value="LECITHIN-CHOLESTEROL ACYLTRANSFERASE-RELATED"/>
    <property type="match status" value="1"/>
</dbReference>
<dbReference type="InterPro" id="IPR029058">
    <property type="entry name" value="AB_hydrolase_fold"/>
</dbReference>
<dbReference type="EMBL" id="BRXZ01003162">
    <property type="protein sequence ID" value="GMH48698.1"/>
    <property type="molecule type" value="Genomic_DNA"/>
</dbReference>